<dbReference type="GO" id="GO:0006152">
    <property type="term" value="P:purine nucleoside catabolic process"/>
    <property type="evidence" value="ECO:0007669"/>
    <property type="project" value="TreeGrafter"/>
</dbReference>
<protein>
    <submittedName>
        <fullName evidence="5">Nucleoside hydrolase</fullName>
    </submittedName>
</protein>
<keyword evidence="3" id="KW-0732">Signal</keyword>
<gene>
    <name evidence="5" type="ORF">H8K20_02500</name>
</gene>
<dbReference type="PANTHER" id="PTHR12304:SF4">
    <property type="entry name" value="URIDINE NUCLEOSIDASE"/>
    <property type="match status" value="1"/>
</dbReference>
<dbReference type="GO" id="GO:0005829">
    <property type="term" value="C:cytosol"/>
    <property type="evidence" value="ECO:0007669"/>
    <property type="project" value="TreeGrafter"/>
</dbReference>
<dbReference type="InterPro" id="IPR023186">
    <property type="entry name" value="IUNH"/>
</dbReference>
<dbReference type="GO" id="GO:0008477">
    <property type="term" value="F:purine nucleosidase activity"/>
    <property type="evidence" value="ECO:0007669"/>
    <property type="project" value="TreeGrafter"/>
</dbReference>
<proteinExistence type="predicted"/>
<comment type="caution">
    <text evidence="5">The sequence shown here is derived from an EMBL/GenBank/DDBJ whole genome shotgun (WGS) entry which is preliminary data.</text>
</comment>
<dbReference type="SUPFAM" id="SSF53590">
    <property type="entry name" value="Nucleoside hydrolase"/>
    <property type="match status" value="1"/>
</dbReference>
<evidence type="ECO:0000256" key="1">
    <source>
        <dbReference type="ARBA" id="ARBA00022801"/>
    </source>
</evidence>
<dbReference type="Gene3D" id="3.90.245.10">
    <property type="entry name" value="Ribonucleoside hydrolase-like"/>
    <property type="match status" value="1"/>
</dbReference>
<dbReference type="InterPro" id="IPR001910">
    <property type="entry name" value="Inosine/uridine_hydrolase_dom"/>
</dbReference>
<dbReference type="RefSeq" id="WP_186487378.1">
    <property type="nucleotide sequence ID" value="NZ_JACOGI010000001.1"/>
</dbReference>
<evidence type="ECO:0000313" key="5">
    <source>
        <dbReference type="EMBL" id="MBC3515264.1"/>
    </source>
</evidence>
<dbReference type="PANTHER" id="PTHR12304">
    <property type="entry name" value="INOSINE-URIDINE PREFERRING NUCLEOSIDE HYDROLASE"/>
    <property type="match status" value="1"/>
</dbReference>
<organism evidence="5 6">
    <name type="scientific">Neobittarella massiliensis</name>
    <name type="common">ex Bilen et al. 2018</name>
    <dbReference type="NCBI Taxonomy" id="2041842"/>
    <lineage>
        <taxon>Bacteria</taxon>
        <taxon>Bacillati</taxon>
        <taxon>Bacillota</taxon>
        <taxon>Clostridia</taxon>
        <taxon>Eubacteriales</taxon>
        <taxon>Oscillospiraceae</taxon>
        <taxon>Neobittarella (ex Bilen et al. 2018)</taxon>
    </lineage>
</organism>
<dbReference type="AlphaFoldDB" id="A0A8J6IKJ2"/>
<dbReference type="EMBL" id="JACOGI010000001">
    <property type="protein sequence ID" value="MBC3515264.1"/>
    <property type="molecule type" value="Genomic_DNA"/>
</dbReference>
<sequence length="355" mass="38427">MKRLLALCVCAALLFSGCGAAGKQAHISTALTQRTPILIDSDGNISDFYALAYVNTCDKLDLRAITCSYGAVSLEQAGINLLSSAELYGFSCPVALGARYPTSSFVIYNSQTDGKNGLGDVILPTPKKQFDSRPAWQVMYETAKEEGGKLQIICMGPLTNVARAITEYPDFKDYVAGVTTTAGGGSVEDLASDGTRLTGPVMPEQSDLLNDTGALETLTTSGIPVTLIGTYVSPGYFLGYSPEKGAENTLDVWLAPESTYSEYFLAVREHFKASGKFQDIAAFPSVMAILSVIDPTLLTYSPLKSAVCRESTLEIMQMPMQDRDSSTIQIATSISDLDQYDEMFMFMPIYYRAQE</sequence>
<keyword evidence="1 5" id="KW-0378">Hydrolase</keyword>
<name>A0A8J6IKJ2_9FIRM</name>
<reference evidence="5" key="1">
    <citation type="submission" date="2020-08" db="EMBL/GenBank/DDBJ databases">
        <authorList>
            <person name="Liu C."/>
            <person name="Sun Q."/>
        </authorList>
    </citation>
    <scope>NUCLEOTIDE SEQUENCE</scope>
    <source>
        <strain evidence="5">NSJ-65</strain>
    </source>
</reference>
<evidence type="ECO:0000259" key="4">
    <source>
        <dbReference type="Pfam" id="PF01156"/>
    </source>
</evidence>
<accession>A0A8J6IKJ2</accession>
<feature type="domain" description="Inosine/uridine-preferring nucleoside hydrolase" evidence="4">
    <location>
        <begin position="37"/>
        <end position="334"/>
    </location>
</feature>
<keyword evidence="6" id="KW-1185">Reference proteome</keyword>
<evidence type="ECO:0000256" key="3">
    <source>
        <dbReference type="SAM" id="SignalP"/>
    </source>
</evidence>
<keyword evidence="2" id="KW-0326">Glycosidase</keyword>
<feature type="signal peptide" evidence="3">
    <location>
        <begin position="1"/>
        <end position="20"/>
    </location>
</feature>
<dbReference type="InterPro" id="IPR036452">
    <property type="entry name" value="Ribo_hydro-like"/>
</dbReference>
<evidence type="ECO:0000256" key="2">
    <source>
        <dbReference type="ARBA" id="ARBA00023295"/>
    </source>
</evidence>
<dbReference type="PROSITE" id="PS51257">
    <property type="entry name" value="PROKAR_LIPOPROTEIN"/>
    <property type="match status" value="1"/>
</dbReference>
<evidence type="ECO:0000313" key="6">
    <source>
        <dbReference type="Proteomes" id="UP000597668"/>
    </source>
</evidence>
<dbReference type="Proteomes" id="UP000597668">
    <property type="component" value="Unassembled WGS sequence"/>
</dbReference>
<feature type="chain" id="PRO_5039102356" evidence="3">
    <location>
        <begin position="21"/>
        <end position="355"/>
    </location>
</feature>
<dbReference type="Pfam" id="PF01156">
    <property type="entry name" value="IU_nuc_hydro"/>
    <property type="match status" value="1"/>
</dbReference>